<dbReference type="CDD" id="cd02674">
    <property type="entry name" value="Peptidase_C19R"/>
    <property type="match status" value="1"/>
</dbReference>
<feature type="non-terminal residue" evidence="5">
    <location>
        <position position="1"/>
    </location>
</feature>
<comment type="caution">
    <text evidence="5">The sequence shown here is derived from an EMBL/GenBank/DDBJ whole genome shotgun (WGS) entry which is preliminary data.</text>
</comment>
<feature type="domain" description="USP" evidence="4">
    <location>
        <begin position="1"/>
        <end position="592"/>
    </location>
</feature>
<dbReference type="InParanoid" id="A0A1V9X5J0"/>
<dbReference type="PROSITE" id="PS50235">
    <property type="entry name" value="USP_3"/>
    <property type="match status" value="1"/>
</dbReference>
<dbReference type="OrthoDB" id="265776at2759"/>
<dbReference type="InterPro" id="IPR001394">
    <property type="entry name" value="Peptidase_C19_UCH"/>
</dbReference>
<keyword evidence="5" id="KW-0378">Hydrolase</keyword>
<dbReference type="PROSITE" id="PS00973">
    <property type="entry name" value="USP_2"/>
    <property type="match status" value="1"/>
</dbReference>
<proteinExistence type="predicted"/>
<dbReference type="EMBL" id="MNPL01023190">
    <property type="protein sequence ID" value="OQR68855.1"/>
    <property type="molecule type" value="Genomic_DNA"/>
</dbReference>
<dbReference type="EC" id="3.4.19.12" evidence="2"/>
<dbReference type="SUPFAM" id="SSF54001">
    <property type="entry name" value="Cysteine proteinases"/>
    <property type="match status" value="1"/>
</dbReference>
<evidence type="ECO:0000313" key="5">
    <source>
        <dbReference type="EMBL" id="OQR68855.1"/>
    </source>
</evidence>
<dbReference type="InterPro" id="IPR050185">
    <property type="entry name" value="Ub_carboxyl-term_hydrolase"/>
</dbReference>
<evidence type="ECO:0000313" key="6">
    <source>
        <dbReference type="Proteomes" id="UP000192247"/>
    </source>
</evidence>
<gene>
    <name evidence="5" type="ORF">BIW11_12636</name>
</gene>
<dbReference type="AlphaFoldDB" id="A0A1V9X5J0"/>
<feature type="region of interest" description="Disordered" evidence="3">
    <location>
        <begin position="700"/>
        <end position="724"/>
    </location>
</feature>
<sequence>VSILGKPDEVLAARALASHARCNSSFVQALFQGQTKLTLTCPLCRRECKTFDPYVCLSLPIPLKLKRLVPVHLVGLTGDNRQVEFAVELFDDSTIRDLRERVSDKCRIPTRNLLFMQLLPDAEGGFGSVYADSDSIVSLLDDLHSRGNSRFVTCLETPKPKKTSEHGEHIMVVWHNRTRTGGLFGPPYVIQVRRDISFEDLRLLMLDTMAELFSDDYVDDESHTNGEADLSSRLCNGVVPILPSISVDGHILDVDSIDLEPLDMADSVDYLHRKHEHLVDRRNQPARPSVLTLAASTTATTAGCERPIVPEFPTSSFSILCADMLPERNEIHASDDLPLYTDPVEHITAVSKVQYPSVAKHLRLVVEWRDERICERVREPSEPLRDESLRGLDEVDGETTVPVDLNDCLNAYFSEELLDADEAWLCPTCERRQQVLSKLDLWTTPDVLLIHLKRFKQVNQERSKISSLVDFPLTGLDLSRFTAQRGDSPDLLSRERDRELLKEPFFTWSPWKSSVHRSPLRNVDPRNPNNLVYDLYAVCNHHGTMQTGHYTAFCKNPVNGLWYHYDDATVSTVTDETHLITCDAYILFYQRNMLNVSQSCSSSSSGYSSGSNESSGRHWSIHREPFIYSSAPSSSFDNLYNGDRQAQTPQPRRKWRNAKRYATMGPGERRAKDEDLACRLTMEVKDRGYRDFAREATSETSLTTGKMASGGAVTGKEPICTPRNSHSAASMKELYAEVNKHVLGPATYCTVTSV</sequence>
<evidence type="ECO:0000259" key="4">
    <source>
        <dbReference type="PROSITE" id="PS50235"/>
    </source>
</evidence>
<dbReference type="Proteomes" id="UP000192247">
    <property type="component" value="Unassembled WGS sequence"/>
</dbReference>
<dbReference type="Pfam" id="PF00443">
    <property type="entry name" value="UCH"/>
    <property type="match status" value="1"/>
</dbReference>
<protein>
    <recommendedName>
        <fullName evidence="2">ubiquitinyl hydrolase 1</fullName>
        <ecNumber evidence="2">3.4.19.12</ecNumber>
    </recommendedName>
</protein>
<dbReference type="InterPro" id="IPR018200">
    <property type="entry name" value="USP_CS"/>
</dbReference>
<accession>A0A1V9X5J0</accession>
<evidence type="ECO:0000256" key="1">
    <source>
        <dbReference type="ARBA" id="ARBA00000707"/>
    </source>
</evidence>
<dbReference type="GO" id="GO:0016579">
    <property type="term" value="P:protein deubiquitination"/>
    <property type="evidence" value="ECO:0007669"/>
    <property type="project" value="InterPro"/>
</dbReference>
<dbReference type="Gene3D" id="3.90.70.10">
    <property type="entry name" value="Cysteine proteinases"/>
    <property type="match status" value="2"/>
</dbReference>
<dbReference type="InterPro" id="IPR038765">
    <property type="entry name" value="Papain-like_cys_pep_sf"/>
</dbReference>
<evidence type="ECO:0000256" key="3">
    <source>
        <dbReference type="SAM" id="MobiDB-lite"/>
    </source>
</evidence>
<dbReference type="PANTHER" id="PTHR21646">
    <property type="entry name" value="UBIQUITIN CARBOXYL-TERMINAL HYDROLASE"/>
    <property type="match status" value="1"/>
</dbReference>
<dbReference type="GO" id="GO:0004843">
    <property type="term" value="F:cysteine-type deubiquitinase activity"/>
    <property type="evidence" value="ECO:0007669"/>
    <property type="project" value="UniProtKB-EC"/>
</dbReference>
<dbReference type="STRING" id="418985.A0A1V9X5J0"/>
<organism evidence="5 6">
    <name type="scientific">Tropilaelaps mercedesae</name>
    <dbReference type="NCBI Taxonomy" id="418985"/>
    <lineage>
        <taxon>Eukaryota</taxon>
        <taxon>Metazoa</taxon>
        <taxon>Ecdysozoa</taxon>
        <taxon>Arthropoda</taxon>
        <taxon>Chelicerata</taxon>
        <taxon>Arachnida</taxon>
        <taxon>Acari</taxon>
        <taxon>Parasitiformes</taxon>
        <taxon>Mesostigmata</taxon>
        <taxon>Gamasina</taxon>
        <taxon>Dermanyssoidea</taxon>
        <taxon>Laelapidae</taxon>
        <taxon>Tropilaelaps</taxon>
    </lineage>
</organism>
<name>A0A1V9X5J0_9ACAR</name>
<dbReference type="PANTHER" id="PTHR21646:SF14">
    <property type="entry name" value="FI05488P"/>
    <property type="match status" value="1"/>
</dbReference>
<keyword evidence="6" id="KW-1185">Reference proteome</keyword>
<reference evidence="5 6" key="1">
    <citation type="journal article" date="2017" name="Gigascience">
        <title>Draft genome of the honey bee ectoparasitic mite, Tropilaelaps mercedesae, is shaped by the parasitic life history.</title>
        <authorList>
            <person name="Dong X."/>
            <person name="Armstrong S.D."/>
            <person name="Xia D."/>
            <person name="Makepeace B.L."/>
            <person name="Darby A.C."/>
            <person name="Kadowaki T."/>
        </authorList>
    </citation>
    <scope>NUCLEOTIDE SEQUENCE [LARGE SCALE GENOMIC DNA]</scope>
    <source>
        <strain evidence="5">Wuxi-XJTLU</strain>
    </source>
</reference>
<comment type="catalytic activity">
    <reaction evidence="1">
        <text>Thiol-dependent hydrolysis of ester, thioester, amide, peptide and isopeptide bonds formed by the C-terminal Gly of ubiquitin (a 76-residue protein attached to proteins as an intracellular targeting signal).</text>
        <dbReference type="EC" id="3.4.19.12"/>
    </reaction>
</comment>
<dbReference type="InterPro" id="IPR028889">
    <property type="entry name" value="USP"/>
</dbReference>
<evidence type="ECO:0000256" key="2">
    <source>
        <dbReference type="ARBA" id="ARBA00012759"/>
    </source>
</evidence>